<evidence type="ECO:0000256" key="3">
    <source>
        <dbReference type="ARBA" id="ARBA00023125"/>
    </source>
</evidence>
<dbReference type="EMBL" id="SAVA01000008">
    <property type="protein sequence ID" value="RWR50661.1"/>
    <property type="molecule type" value="Genomic_DNA"/>
</dbReference>
<dbReference type="SUPFAM" id="SSF46785">
    <property type="entry name" value="Winged helix' DNA-binding domain"/>
    <property type="match status" value="1"/>
</dbReference>
<dbReference type="PANTHER" id="PTHR30126:SF94">
    <property type="entry name" value="LYSR FAMILY TRANSCRIPTIONAL REGULATOR"/>
    <property type="match status" value="1"/>
</dbReference>
<reference evidence="6 7" key="2">
    <citation type="submission" date="2019-01" db="EMBL/GenBank/DDBJ databases">
        <title>Sinorhodobacter populi sp. nov. isolated from the symptomatic bark tissue of Populus euramericana canker.</title>
        <authorList>
            <person name="Xu G."/>
        </authorList>
    </citation>
    <scope>NUCLEOTIDE SEQUENCE [LARGE SCALE GENOMIC DNA]</scope>
    <source>
        <strain evidence="6 7">CGMCC 1.12963</strain>
    </source>
</reference>
<dbReference type="InterPro" id="IPR036388">
    <property type="entry name" value="WH-like_DNA-bd_sf"/>
</dbReference>
<evidence type="ECO:0000256" key="4">
    <source>
        <dbReference type="ARBA" id="ARBA00023163"/>
    </source>
</evidence>
<dbReference type="SUPFAM" id="SSF53850">
    <property type="entry name" value="Periplasmic binding protein-like II"/>
    <property type="match status" value="1"/>
</dbReference>
<feature type="domain" description="HTH lysR-type" evidence="5">
    <location>
        <begin position="6"/>
        <end position="63"/>
    </location>
</feature>
<dbReference type="InterPro" id="IPR000847">
    <property type="entry name" value="LysR_HTH_N"/>
</dbReference>
<dbReference type="InterPro" id="IPR005119">
    <property type="entry name" value="LysR_subst-bd"/>
</dbReference>
<keyword evidence="7" id="KW-1185">Reference proteome</keyword>
<dbReference type="RefSeq" id="WP_128156866.1">
    <property type="nucleotide sequence ID" value="NZ_JBHSOM010000004.1"/>
</dbReference>
<dbReference type="Gene3D" id="3.40.190.290">
    <property type="match status" value="1"/>
</dbReference>
<evidence type="ECO:0000256" key="2">
    <source>
        <dbReference type="ARBA" id="ARBA00023015"/>
    </source>
</evidence>
<dbReference type="PRINTS" id="PR00039">
    <property type="entry name" value="HTHLYSR"/>
</dbReference>
<name>A0A3S3N997_9RHOB</name>
<evidence type="ECO:0000259" key="5">
    <source>
        <dbReference type="PROSITE" id="PS50931"/>
    </source>
</evidence>
<reference evidence="7" key="1">
    <citation type="submission" date="2019-01" db="EMBL/GenBank/DDBJ databases">
        <title>Sinorhodobacter populi sp. nov. isolated from the symptomatic bark tissue of Populus euramericana canker.</title>
        <authorList>
            <person name="Li Y."/>
        </authorList>
    </citation>
    <scope>NUCLEOTIDE SEQUENCE [LARGE SCALE GENOMIC DNA]</scope>
    <source>
        <strain evidence="7">CGMCC 1.12963</strain>
    </source>
</reference>
<dbReference type="Pfam" id="PF03466">
    <property type="entry name" value="LysR_substrate"/>
    <property type="match status" value="1"/>
</dbReference>
<accession>A0A3S3N997</accession>
<proteinExistence type="inferred from homology"/>
<evidence type="ECO:0000313" key="6">
    <source>
        <dbReference type="EMBL" id="RWR50661.1"/>
    </source>
</evidence>
<comment type="similarity">
    <text evidence="1">Belongs to the LysR transcriptional regulatory family.</text>
</comment>
<keyword evidence="3" id="KW-0238">DNA-binding</keyword>
<organism evidence="6 7">
    <name type="scientific">Paenirhodobacter huangdaonensis</name>
    <dbReference type="NCBI Taxonomy" id="2501515"/>
    <lineage>
        <taxon>Bacteria</taxon>
        <taxon>Pseudomonadati</taxon>
        <taxon>Pseudomonadota</taxon>
        <taxon>Alphaproteobacteria</taxon>
        <taxon>Rhodobacterales</taxon>
        <taxon>Rhodobacter group</taxon>
        <taxon>Paenirhodobacter</taxon>
    </lineage>
</organism>
<sequence length="294" mass="31739">MRKPELSLVQLAVLEAVARHGGIGTAAQAIGLSQPSVSNHVSQIEGRLRTRLFDRQGNRFVANARLAVLLPKIQALLALSDEVDAHLRGHEELTGGFLRIGYSTHQFVMGVLGRFIARHPAVRIEARSAGSYELLASLRRGDIEAAFITLGTPEPGLDALEMRREEVVLMARRGSDLARRGSIGWEEIGALTLIRREEGSGTRRAFDAMVTRLGVAPARGLDLGSWESMREAVAQGLGLGIAMRGEIEPDDTRVAAVRIGPPQLELGHYLVALPELRQTAQVSALYALAAEPAA</sequence>
<comment type="caution">
    <text evidence="6">The sequence shown here is derived from an EMBL/GenBank/DDBJ whole genome shotgun (WGS) entry which is preliminary data.</text>
</comment>
<dbReference type="AlphaFoldDB" id="A0A3S3N997"/>
<dbReference type="GO" id="GO:0000976">
    <property type="term" value="F:transcription cis-regulatory region binding"/>
    <property type="evidence" value="ECO:0007669"/>
    <property type="project" value="TreeGrafter"/>
</dbReference>
<evidence type="ECO:0000256" key="1">
    <source>
        <dbReference type="ARBA" id="ARBA00009437"/>
    </source>
</evidence>
<gene>
    <name evidence="6" type="ORF">EOW66_13565</name>
</gene>
<dbReference type="CDD" id="cd05466">
    <property type="entry name" value="PBP2_LTTR_substrate"/>
    <property type="match status" value="1"/>
</dbReference>
<dbReference type="Pfam" id="PF00126">
    <property type="entry name" value="HTH_1"/>
    <property type="match status" value="1"/>
</dbReference>
<dbReference type="Proteomes" id="UP000288071">
    <property type="component" value="Unassembled WGS sequence"/>
</dbReference>
<keyword evidence="4" id="KW-0804">Transcription</keyword>
<dbReference type="PROSITE" id="PS50931">
    <property type="entry name" value="HTH_LYSR"/>
    <property type="match status" value="1"/>
</dbReference>
<evidence type="ECO:0000313" key="7">
    <source>
        <dbReference type="Proteomes" id="UP000288071"/>
    </source>
</evidence>
<dbReference type="PANTHER" id="PTHR30126">
    <property type="entry name" value="HTH-TYPE TRANSCRIPTIONAL REGULATOR"/>
    <property type="match status" value="1"/>
</dbReference>
<keyword evidence="2" id="KW-0805">Transcription regulation</keyword>
<protein>
    <submittedName>
        <fullName evidence="6">LysR family transcriptional regulator</fullName>
    </submittedName>
</protein>
<dbReference type="GO" id="GO:0003700">
    <property type="term" value="F:DNA-binding transcription factor activity"/>
    <property type="evidence" value="ECO:0007669"/>
    <property type="project" value="InterPro"/>
</dbReference>
<dbReference type="Gene3D" id="1.10.10.10">
    <property type="entry name" value="Winged helix-like DNA-binding domain superfamily/Winged helix DNA-binding domain"/>
    <property type="match status" value="1"/>
</dbReference>
<dbReference type="InterPro" id="IPR036390">
    <property type="entry name" value="WH_DNA-bd_sf"/>
</dbReference>